<feature type="domain" description="Lipocalin-like" evidence="2">
    <location>
        <begin position="36"/>
        <end position="128"/>
    </location>
</feature>
<keyword evidence="4" id="KW-1185">Reference proteome</keyword>
<dbReference type="AlphaFoldDB" id="A0A926Q461"/>
<feature type="signal peptide" evidence="1">
    <location>
        <begin position="1"/>
        <end position="18"/>
    </location>
</feature>
<proteinExistence type="predicted"/>
<organism evidence="3 4">
    <name type="scientific">Sinomicrobium weinanense</name>
    <dbReference type="NCBI Taxonomy" id="2842200"/>
    <lineage>
        <taxon>Bacteria</taxon>
        <taxon>Pseudomonadati</taxon>
        <taxon>Bacteroidota</taxon>
        <taxon>Flavobacteriia</taxon>
        <taxon>Flavobacteriales</taxon>
        <taxon>Flavobacteriaceae</taxon>
        <taxon>Sinomicrobium</taxon>
    </lineage>
</organism>
<keyword evidence="1" id="KW-0732">Signal</keyword>
<reference evidence="3 4" key="1">
    <citation type="submission" date="2020-09" db="EMBL/GenBank/DDBJ databases">
        <title>Sinomicrobium weinanense sp. nov., a halophilic bacteria isolated from saline-alkali soil.</title>
        <authorList>
            <person name="Wu P."/>
            <person name="Ren H."/>
            <person name="Mei Y."/>
            <person name="Liang Y."/>
            <person name="Chen Z."/>
        </authorList>
    </citation>
    <scope>NUCLEOTIDE SEQUENCE [LARGE SCALE GENOMIC DNA]</scope>
    <source>
        <strain evidence="3 4">FJxs</strain>
    </source>
</reference>
<protein>
    <submittedName>
        <fullName evidence="3">Lipocalin family protein</fullName>
    </submittedName>
</protein>
<dbReference type="Proteomes" id="UP000653730">
    <property type="component" value="Unassembled WGS sequence"/>
</dbReference>
<evidence type="ECO:0000256" key="1">
    <source>
        <dbReference type="SAM" id="SignalP"/>
    </source>
</evidence>
<accession>A0A926Q461</accession>
<evidence type="ECO:0000259" key="2">
    <source>
        <dbReference type="Pfam" id="PF13648"/>
    </source>
</evidence>
<dbReference type="EMBL" id="JACVDC010000035">
    <property type="protein sequence ID" value="MBC9796736.1"/>
    <property type="molecule type" value="Genomic_DNA"/>
</dbReference>
<evidence type="ECO:0000313" key="3">
    <source>
        <dbReference type="EMBL" id="MBC9796736.1"/>
    </source>
</evidence>
<gene>
    <name evidence="3" type="ORF">IBL28_12205</name>
</gene>
<feature type="chain" id="PRO_5037276780" evidence="1">
    <location>
        <begin position="19"/>
        <end position="153"/>
    </location>
</feature>
<dbReference type="RefSeq" id="WP_187965880.1">
    <property type="nucleotide sequence ID" value="NZ_JACVDC010000035.1"/>
</dbReference>
<dbReference type="PROSITE" id="PS51257">
    <property type="entry name" value="PROKAR_LIPOPROTEIN"/>
    <property type="match status" value="1"/>
</dbReference>
<dbReference type="Pfam" id="PF13648">
    <property type="entry name" value="Lipocalin_4"/>
    <property type="match status" value="1"/>
</dbReference>
<name>A0A926Q461_9FLAO</name>
<evidence type="ECO:0000313" key="4">
    <source>
        <dbReference type="Proteomes" id="UP000653730"/>
    </source>
</evidence>
<comment type="caution">
    <text evidence="3">The sequence shown here is derived from an EMBL/GenBank/DDBJ whole genome shotgun (WGS) entry which is preliminary data.</text>
</comment>
<dbReference type="InterPro" id="IPR024311">
    <property type="entry name" value="Lipocalin-like"/>
</dbReference>
<sequence>MKKISLLLVLFITGFAFTACSSDDDSASPEEAVAGVWDAKSYHFIRYRDGETVSEVKTVYDENNVVEMRFREDGTFVHYFREGNGTEEGTYTGTYSLDGGEIILVYKGDSDSEDVVRVAYTISGGTLTTVEDEVDAEGGSVYREVTTMKYDKM</sequence>